<evidence type="ECO:0000256" key="2">
    <source>
        <dbReference type="SAM" id="Phobius"/>
    </source>
</evidence>
<feature type="signal peptide" evidence="3">
    <location>
        <begin position="1"/>
        <end position="18"/>
    </location>
</feature>
<protein>
    <submittedName>
        <fullName evidence="4">Uncharacterized protein</fullName>
    </submittedName>
</protein>
<name>A0AA39ZCV1_9PEZI</name>
<sequence length="201" mass="22254">MRWTGFYIALGVAHMVTCSPVPVVLKERLEIFSDAVNGVVTVLQSRSSELSTVISGGSQDGSTQTPIEAGSPQLRPLTKHRPAEKWEDEMDAPVVTLGDEDLLEVTETDVDITTFASFARPGMPCRHGRILRENNDMLIIYLATSFLLVVVMVETWGSYMRKQERGAIRLEESPVREVCSIQSDSTPDITQDVSDEKKALL</sequence>
<feature type="transmembrane region" description="Helical" evidence="2">
    <location>
        <begin position="138"/>
        <end position="159"/>
    </location>
</feature>
<proteinExistence type="predicted"/>
<feature type="compositionally biased region" description="Polar residues" evidence="1">
    <location>
        <begin position="53"/>
        <end position="66"/>
    </location>
</feature>
<keyword evidence="3" id="KW-0732">Signal</keyword>
<keyword evidence="2" id="KW-0472">Membrane</keyword>
<evidence type="ECO:0000313" key="4">
    <source>
        <dbReference type="EMBL" id="KAK0668135.1"/>
    </source>
</evidence>
<gene>
    <name evidence="4" type="ORF">QBC41DRAFT_127939</name>
</gene>
<feature type="region of interest" description="Disordered" evidence="1">
    <location>
        <begin position="53"/>
        <end position="75"/>
    </location>
</feature>
<keyword evidence="2" id="KW-1133">Transmembrane helix</keyword>
<keyword evidence="5" id="KW-1185">Reference proteome</keyword>
<dbReference type="AlphaFoldDB" id="A0AA39ZCV1"/>
<organism evidence="4 5">
    <name type="scientific">Cercophora samala</name>
    <dbReference type="NCBI Taxonomy" id="330535"/>
    <lineage>
        <taxon>Eukaryota</taxon>
        <taxon>Fungi</taxon>
        <taxon>Dikarya</taxon>
        <taxon>Ascomycota</taxon>
        <taxon>Pezizomycotina</taxon>
        <taxon>Sordariomycetes</taxon>
        <taxon>Sordariomycetidae</taxon>
        <taxon>Sordariales</taxon>
        <taxon>Lasiosphaeriaceae</taxon>
        <taxon>Cercophora</taxon>
    </lineage>
</organism>
<keyword evidence="2" id="KW-0812">Transmembrane</keyword>
<dbReference type="EMBL" id="JAULSY010000061">
    <property type="protein sequence ID" value="KAK0668135.1"/>
    <property type="molecule type" value="Genomic_DNA"/>
</dbReference>
<feature type="chain" id="PRO_5041352751" evidence="3">
    <location>
        <begin position="19"/>
        <end position="201"/>
    </location>
</feature>
<evidence type="ECO:0000256" key="1">
    <source>
        <dbReference type="SAM" id="MobiDB-lite"/>
    </source>
</evidence>
<evidence type="ECO:0000313" key="5">
    <source>
        <dbReference type="Proteomes" id="UP001174997"/>
    </source>
</evidence>
<comment type="caution">
    <text evidence="4">The sequence shown here is derived from an EMBL/GenBank/DDBJ whole genome shotgun (WGS) entry which is preliminary data.</text>
</comment>
<evidence type="ECO:0000256" key="3">
    <source>
        <dbReference type="SAM" id="SignalP"/>
    </source>
</evidence>
<accession>A0AA39ZCV1</accession>
<reference evidence="4" key="1">
    <citation type="submission" date="2023-06" db="EMBL/GenBank/DDBJ databases">
        <title>Genome-scale phylogeny and comparative genomics of the fungal order Sordariales.</title>
        <authorList>
            <consortium name="Lawrence Berkeley National Laboratory"/>
            <person name="Hensen N."/>
            <person name="Bonometti L."/>
            <person name="Westerberg I."/>
            <person name="Brannstrom I.O."/>
            <person name="Guillou S."/>
            <person name="Cros-Aarteil S."/>
            <person name="Calhoun S."/>
            <person name="Haridas S."/>
            <person name="Kuo A."/>
            <person name="Mondo S."/>
            <person name="Pangilinan J."/>
            <person name="Riley R."/>
            <person name="Labutti K."/>
            <person name="Andreopoulos B."/>
            <person name="Lipzen A."/>
            <person name="Chen C."/>
            <person name="Yanf M."/>
            <person name="Daum C."/>
            <person name="Ng V."/>
            <person name="Clum A."/>
            <person name="Steindorff A."/>
            <person name="Ohm R."/>
            <person name="Martin F."/>
            <person name="Silar P."/>
            <person name="Natvig D."/>
            <person name="Lalanne C."/>
            <person name="Gautier V."/>
            <person name="Ament-Velasquez S.L."/>
            <person name="Kruys A."/>
            <person name="Hutchinson M.I."/>
            <person name="Powell A.J."/>
            <person name="Barry K."/>
            <person name="Miller A.N."/>
            <person name="Grigoriev I.V."/>
            <person name="Debuchy R."/>
            <person name="Gladieux P."/>
            <person name="Thoren M.H."/>
            <person name="Johannesson H."/>
        </authorList>
    </citation>
    <scope>NUCLEOTIDE SEQUENCE</scope>
    <source>
        <strain evidence="4">CBS 307.81</strain>
    </source>
</reference>
<dbReference type="Proteomes" id="UP001174997">
    <property type="component" value="Unassembled WGS sequence"/>
</dbReference>